<comment type="similarity">
    <text evidence="1">Belongs to the beta-lactamase family.</text>
</comment>
<keyword evidence="4" id="KW-1185">Reference proteome</keyword>
<gene>
    <name evidence="3" type="ORF">HNQ88_003105</name>
</gene>
<accession>A0AAE4BTV8</accession>
<dbReference type="Pfam" id="PF00144">
    <property type="entry name" value="Beta-lactamase"/>
    <property type="match status" value="1"/>
</dbReference>
<dbReference type="InterPro" id="IPR012338">
    <property type="entry name" value="Beta-lactam/transpept-like"/>
</dbReference>
<dbReference type="Proteomes" id="UP001185092">
    <property type="component" value="Unassembled WGS sequence"/>
</dbReference>
<dbReference type="PANTHER" id="PTHR22935:SF95">
    <property type="entry name" value="BETA-LACTAMASE-LIKE 1-RELATED"/>
    <property type="match status" value="1"/>
</dbReference>
<name>A0AAE4BTV8_9BACT</name>
<evidence type="ECO:0000313" key="4">
    <source>
        <dbReference type="Proteomes" id="UP001185092"/>
    </source>
</evidence>
<protein>
    <submittedName>
        <fullName evidence="3">CubicO group peptidase (Beta-lactamase class C family)</fullName>
    </submittedName>
</protein>
<dbReference type="RefSeq" id="WP_309939887.1">
    <property type="nucleotide sequence ID" value="NZ_AP025305.1"/>
</dbReference>
<dbReference type="InterPro" id="IPR051478">
    <property type="entry name" value="Beta-lactamase-like_AB/R"/>
</dbReference>
<organism evidence="3 4">
    <name type="scientific">Aureibacter tunicatorum</name>
    <dbReference type="NCBI Taxonomy" id="866807"/>
    <lineage>
        <taxon>Bacteria</taxon>
        <taxon>Pseudomonadati</taxon>
        <taxon>Bacteroidota</taxon>
        <taxon>Cytophagia</taxon>
        <taxon>Cytophagales</taxon>
        <taxon>Persicobacteraceae</taxon>
        <taxon>Aureibacter</taxon>
    </lineage>
</organism>
<evidence type="ECO:0000256" key="1">
    <source>
        <dbReference type="ARBA" id="ARBA00038473"/>
    </source>
</evidence>
<feature type="domain" description="Beta-lactamase-related" evidence="2">
    <location>
        <begin position="15"/>
        <end position="306"/>
    </location>
</feature>
<evidence type="ECO:0000259" key="2">
    <source>
        <dbReference type="Pfam" id="PF00144"/>
    </source>
</evidence>
<dbReference type="SUPFAM" id="SSF56601">
    <property type="entry name" value="beta-lactamase/transpeptidase-like"/>
    <property type="match status" value="1"/>
</dbReference>
<sequence>MNETESIIAKHANEFLIPHNIHSVSIGVFNKGEEYSMHFGEISPDGNESPTDSTLYELASISKTFVGTMTAQAVLDNKLSLDDDIRIYLEGKYPNLQYNGEKITIKHILTHTSGFPNFPKSMESKEVFWEEIKEIEINESPGTKCSYSNTAPELLAYILERVYDTPYQALVVKNILDPNGMKDTKVKLSTLEQNRLIQGYNGETEPQAHLNNRLWGGIAGYHSTTQDMIKYIKFHLNEDNPVVKESHKNFYSTSDDYDIGYHWNIIEIEGTTCYLHHGGIWGMQNWLMVFPEDNIGIVVSSNASFEGIDDRLFDLAEGVYKELR</sequence>
<proteinExistence type="inferred from homology"/>
<dbReference type="PANTHER" id="PTHR22935">
    <property type="entry name" value="PENICILLIN-BINDING PROTEIN"/>
    <property type="match status" value="1"/>
</dbReference>
<evidence type="ECO:0000313" key="3">
    <source>
        <dbReference type="EMBL" id="MDR6240057.1"/>
    </source>
</evidence>
<dbReference type="EMBL" id="JAVDQD010000003">
    <property type="protein sequence ID" value="MDR6240057.1"/>
    <property type="molecule type" value="Genomic_DNA"/>
</dbReference>
<comment type="caution">
    <text evidence="3">The sequence shown here is derived from an EMBL/GenBank/DDBJ whole genome shotgun (WGS) entry which is preliminary data.</text>
</comment>
<dbReference type="Gene3D" id="3.40.710.10">
    <property type="entry name" value="DD-peptidase/beta-lactamase superfamily"/>
    <property type="match status" value="1"/>
</dbReference>
<dbReference type="InterPro" id="IPR001466">
    <property type="entry name" value="Beta-lactam-related"/>
</dbReference>
<reference evidence="3" key="1">
    <citation type="submission" date="2023-07" db="EMBL/GenBank/DDBJ databases">
        <title>Genomic Encyclopedia of Type Strains, Phase IV (KMG-IV): sequencing the most valuable type-strain genomes for metagenomic binning, comparative biology and taxonomic classification.</title>
        <authorList>
            <person name="Goeker M."/>
        </authorList>
    </citation>
    <scope>NUCLEOTIDE SEQUENCE</scope>
    <source>
        <strain evidence="3">DSM 26174</strain>
    </source>
</reference>
<dbReference type="AlphaFoldDB" id="A0AAE4BTV8"/>